<dbReference type="EC" id="2.4.99.12" evidence="2 8"/>
<evidence type="ECO:0000313" key="10">
    <source>
        <dbReference type="EMBL" id="PQL95039.1"/>
    </source>
</evidence>
<proteinExistence type="inferred from homology"/>
<keyword evidence="4 8" id="KW-0808">Transferase</keyword>
<dbReference type="InterPro" id="IPR007507">
    <property type="entry name" value="Glycos_transf_N"/>
</dbReference>
<keyword evidence="11" id="KW-1185">Reference proteome</keyword>
<dbReference type="EMBL" id="PSZM01000002">
    <property type="protein sequence ID" value="PQL95039.1"/>
    <property type="molecule type" value="Genomic_DNA"/>
</dbReference>
<dbReference type="GO" id="GO:0009244">
    <property type="term" value="P:lipopolysaccharide core region biosynthetic process"/>
    <property type="evidence" value="ECO:0007669"/>
    <property type="project" value="UniProtKB-UniRule"/>
</dbReference>
<comment type="pathway">
    <text evidence="1 8">Bacterial outer membrane biogenesis; LPS core biosynthesis.</text>
</comment>
<organism evidence="10 11">
    <name type="scientific">Apibacter adventoris</name>
    <dbReference type="NCBI Taxonomy" id="1679466"/>
    <lineage>
        <taxon>Bacteria</taxon>
        <taxon>Pseudomonadati</taxon>
        <taxon>Bacteroidota</taxon>
        <taxon>Flavobacteriia</taxon>
        <taxon>Flavobacteriales</taxon>
        <taxon>Weeksellaceae</taxon>
        <taxon>Apibacter</taxon>
    </lineage>
</organism>
<comment type="catalytic activity">
    <reaction evidence="6 8">
        <text>lipid IVA (E. coli) + CMP-3-deoxy-beta-D-manno-octulosonate = alpha-Kdo-(2-&gt;6)-lipid IVA (E. coli) + CMP + H(+)</text>
        <dbReference type="Rhea" id="RHEA:28066"/>
        <dbReference type="ChEBI" id="CHEBI:15378"/>
        <dbReference type="ChEBI" id="CHEBI:58603"/>
        <dbReference type="ChEBI" id="CHEBI:60364"/>
        <dbReference type="ChEBI" id="CHEBI:60377"/>
        <dbReference type="ChEBI" id="CHEBI:85987"/>
        <dbReference type="EC" id="2.4.99.12"/>
    </reaction>
</comment>
<reference evidence="10 11" key="1">
    <citation type="submission" date="2018-02" db="EMBL/GenBank/DDBJ databases">
        <title>Genome sequences of Apibacter spp., gut symbionts of Asian honey bees.</title>
        <authorList>
            <person name="Kwong W.K."/>
            <person name="Steele M.I."/>
            <person name="Moran N.A."/>
        </authorList>
    </citation>
    <scope>NUCLEOTIDE SEQUENCE [LARGE SCALE GENOMIC DNA]</scope>
    <source>
        <strain evidence="11">wkB301</strain>
    </source>
</reference>
<feature type="domain" description="3-deoxy-D-manno-octulosonic-acid transferase N-terminal" evidence="9">
    <location>
        <begin position="30"/>
        <end position="191"/>
    </location>
</feature>
<evidence type="ECO:0000259" key="9">
    <source>
        <dbReference type="Pfam" id="PF04413"/>
    </source>
</evidence>
<name>A0A2S8AFR8_9FLAO</name>
<keyword evidence="8" id="KW-1003">Cell membrane</keyword>
<sequence>MNLASLISEKAKLWVKGRKNLFIKIKNSISPKDQVIWMHAASLGEYEQGLPVFTALKEKFPTYKFVLSFFSPSGYEIIKDQSWADLVFYLPLDTKKNAEKLIKYLHPEHVIFVKYDFWFNLLQELSKHHINTIFISTIFRNNQIFFKTYGKWIISILQKVSHFFVQNENSQKLLNSIGIPQNTISGDTRFDRVKMLLSQSIHLEWLEQFKQNKILLVAGSTWKEDDDLIEKFIHKTDIFENFKILIAPHNMNSEYFQKLKKVLKVPTLLFSEIEGKDLQFYNVIILDTIGILTQVYSYADIAYVGGGFGKEGVHNVLEPAIFHTPVIYGPIYHKFIEAEELVNNGGGIVIHSSKDFNTILYELIQNDQKRNEIGQKAQKYILNKPNSTQIILRYFKS</sequence>
<evidence type="ECO:0000256" key="2">
    <source>
        <dbReference type="ARBA" id="ARBA00012621"/>
    </source>
</evidence>
<dbReference type="OrthoDB" id="9789797at2"/>
<evidence type="ECO:0000313" key="11">
    <source>
        <dbReference type="Proteomes" id="UP000238042"/>
    </source>
</evidence>
<feature type="active site" description="Proton acceptor" evidence="7">
    <location>
        <position position="45"/>
    </location>
</feature>
<comment type="caution">
    <text evidence="10">The sequence shown here is derived from an EMBL/GenBank/DDBJ whole genome shotgun (WGS) entry which is preliminary data.</text>
</comment>
<comment type="similarity">
    <text evidence="8">Belongs to the glycosyltransferase group 1 family.</text>
</comment>
<evidence type="ECO:0000256" key="5">
    <source>
        <dbReference type="ARBA" id="ARBA00031445"/>
    </source>
</evidence>
<evidence type="ECO:0000256" key="6">
    <source>
        <dbReference type="ARBA" id="ARBA00049183"/>
    </source>
</evidence>
<evidence type="ECO:0000256" key="1">
    <source>
        <dbReference type="ARBA" id="ARBA00004713"/>
    </source>
</evidence>
<protein>
    <recommendedName>
        <fullName evidence="3 8">3-deoxy-D-manno-octulosonic acid transferase</fullName>
        <shortName evidence="8">Kdo transferase</shortName>
        <ecNumber evidence="2 8">2.4.99.12</ecNumber>
    </recommendedName>
    <alternativeName>
        <fullName evidence="5 8">Lipid IV(A) 3-deoxy-D-manno-octulosonic acid transferase</fullName>
    </alternativeName>
</protein>
<dbReference type="PANTHER" id="PTHR42755">
    <property type="entry name" value="3-DEOXY-MANNO-OCTULOSONATE CYTIDYLYLTRANSFERASE"/>
    <property type="match status" value="1"/>
</dbReference>
<accession>A0A2S8AFR8</accession>
<dbReference type="SUPFAM" id="SSF53756">
    <property type="entry name" value="UDP-Glycosyltransferase/glycogen phosphorylase"/>
    <property type="match status" value="1"/>
</dbReference>
<dbReference type="GO" id="GO:0009245">
    <property type="term" value="P:lipid A biosynthetic process"/>
    <property type="evidence" value="ECO:0007669"/>
    <property type="project" value="TreeGrafter"/>
</dbReference>
<evidence type="ECO:0000256" key="7">
    <source>
        <dbReference type="PIRSR" id="PIRSR639901-1"/>
    </source>
</evidence>
<dbReference type="GO" id="GO:0005886">
    <property type="term" value="C:plasma membrane"/>
    <property type="evidence" value="ECO:0007669"/>
    <property type="project" value="UniProtKB-SubCell"/>
</dbReference>
<evidence type="ECO:0000256" key="4">
    <source>
        <dbReference type="ARBA" id="ARBA00022679"/>
    </source>
</evidence>
<dbReference type="Gene3D" id="3.40.50.11720">
    <property type="entry name" value="3-Deoxy-D-manno-octulosonic-acid transferase, N-terminal domain"/>
    <property type="match status" value="1"/>
</dbReference>
<dbReference type="InterPro" id="IPR038107">
    <property type="entry name" value="Glycos_transf_N_sf"/>
</dbReference>
<gene>
    <name evidence="10" type="ORF">C4S77_02150</name>
</gene>
<keyword evidence="8" id="KW-0448">Lipopolysaccharide biosynthesis</keyword>
<comment type="function">
    <text evidence="8">Involved in lipopolysaccharide (LPS) biosynthesis. Catalyzes the transfer of 3-deoxy-D-manno-octulosonate (Kdo) residue(s) from CMP-Kdo to lipid IV(A), the tetraacyldisaccharide-1,4'-bisphosphate precursor of lipid A.</text>
</comment>
<dbReference type="PANTHER" id="PTHR42755:SF1">
    <property type="entry name" value="3-DEOXY-D-MANNO-OCTULOSONIC ACID TRANSFERASE, MITOCHONDRIAL-RELATED"/>
    <property type="match status" value="1"/>
</dbReference>
<comment type="subcellular location">
    <subcellularLocation>
        <location evidence="8">Cell membrane</location>
    </subcellularLocation>
</comment>
<dbReference type="AlphaFoldDB" id="A0A2S8AFR8"/>
<dbReference type="Proteomes" id="UP000238042">
    <property type="component" value="Unassembled WGS sequence"/>
</dbReference>
<dbReference type="InterPro" id="IPR039901">
    <property type="entry name" value="Kdotransferase"/>
</dbReference>
<evidence type="ECO:0000256" key="8">
    <source>
        <dbReference type="RuleBase" id="RU365103"/>
    </source>
</evidence>
<dbReference type="Pfam" id="PF04413">
    <property type="entry name" value="Glycos_transf_N"/>
    <property type="match status" value="1"/>
</dbReference>
<dbReference type="Gene3D" id="3.40.50.2000">
    <property type="entry name" value="Glycogen Phosphorylase B"/>
    <property type="match status" value="1"/>
</dbReference>
<dbReference type="GO" id="GO:0043842">
    <property type="term" value="F:Kdo transferase activity"/>
    <property type="evidence" value="ECO:0007669"/>
    <property type="project" value="UniProtKB-EC"/>
</dbReference>
<dbReference type="UniPathway" id="UPA00958"/>
<keyword evidence="8" id="KW-0472">Membrane</keyword>
<evidence type="ECO:0000256" key="3">
    <source>
        <dbReference type="ARBA" id="ARBA00019077"/>
    </source>
</evidence>